<dbReference type="GO" id="GO:0016020">
    <property type="term" value="C:membrane"/>
    <property type="evidence" value="ECO:0007669"/>
    <property type="project" value="UniProtKB-SubCell"/>
</dbReference>
<dbReference type="Proteomes" id="UP000038010">
    <property type="component" value="Unassembled WGS sequence"/>
</dbReference>
<protein>
    <submittedName>
        <fullName evidence="5">Riboflavin transporter MCH5</fullName>
    </submittedName>
</protein>
<gene>
    <name evidence="5" type="ORF">AB675_5740</name>
</gene>
<comment type="similarity">
    <text evidence="2">Belongs to the major facilitator superfamily. Monocarboxylate porter (TC 2.A.1.13) family.</text>
</comment>
<keyword evidence="3" id="KW-0472">Membrane</keyword>
<dbReference type="Pfam" id="PF07690">
    <property type="entry name" value="MFS_1"/>
    <property type="match status" value="1"/>
</dbReference>
<organism evidence="5 6">
    <name type="scientific">Cyphellophora attinorum</name>
    <dbReference type="NCBI Taxonomy" id="1664694"/>
    <lineage>
        <taxon>Eukaryota</taxon>
        <taxon>Fungi</taxon>
        <taxon>Dikarya</taxon>
        <taxon>Ascomycota</taxon>
        <taxon>Pezizomycotina</taxon>
        <taxon>Eurotiomycetes</taxon>
        <taxon>Chaetothyriomycetidae</taxon>
        <taxon>Chaetothyriales</taxon>
        <taxon>Cyphellophoraceae</taxon>
        <taxon>Cyphellophora</taxon>
    </lineage>
</organism>
<feature type="transmembrane region" description="Helical" evidence="3">
    <location>
        <begin position="131"/>
        <end position="150"/>
    </location>
</feature>
<comment type="subcellular location">
    <subcellularLocation>
        <location evidence="1">Membrane</location>
        <topology evidence="1">Multi-pass membrane protein</topology>
    </subcellularLocation>
</comment>
<dbReference type="VEuPathDB" id="FungiDB:AB675_5740"/>
<accession>A0A0N0NL14</accession>
<evidence type="ECO:0000259" key="4">
    <source>
        <dbReference type="PROSITE" id="PS50850"/>
    </source>
</evidence>
<evidence type="ECO:0000256" key="3">
    <source>
        <dbReference type="SAM" id="Phobius"/>
    </source>
</evidence>
<dbReference type="InterPro" id="IPR020846">
    <property type="entry name" value="MFS_dom"/>
</dbReference>
<feature type="domain" description="Major facilitator superfamily (MFS) profile" evidence="4">
    <location>
        <begin position="262"/>
        <end position="460"/>
    </location>
</feature>
<feature type="transmembrane region" description="Helical" evidence="3">
    <location>
        <begin position="431"/>
        <end position="452"/>
    </location>
</feature>
<feature type="transmembrane region" description="Helical" evidence="3">
    <location>
        <begin position="353"/>
        <end position="377"/>
    </location>
</feature>
<dbReference type="InterPro" id="IPR050327">
    <property type="entry name" value="Proton-linked_MCT"/>
</dbReference>
<feature type="transmembrane region" description="Helical" evidence="3">
    <location>
        <begin position="156"/>
        <end position="176"/>
    </location>
</feature>
<dbReference type="InterPro" id="IPR036259">
    <property type="entry name" value="MFS_trans_sf"/>
</dbReference>
<evidence type="ECO:0000313" key="5">
    <source>
        <dbReference type="EMBL" id="KPI38771.1"/>
    </source>
</evidence>
<evidence type="ECO:0000256" key="2">
    <source>
        <dbReference type="ARBA" id="ARBA00006727"/>
    </source>
</evidence>
<keyword evidence="3" id="KW-0812">Transmembrane</keyword>
<feature type="transmembrane region" description="Helical" evidence="3">
    <location>
        <begin position="188"/>
        <end position="209"/>
    </location>
</feature>
<dbReference type="AlphaFoldDB" id="A0A0N0NL14"/>
<dbReference type="GO" id="GO:0022857">
    <property type="term" value="F:transmembrane transporter activity"/>
    <property type="evidence" value="ECO:0007669"/>
    <property type="project" value="InterPro"/>
</dbReference>
<feature type="transmembrane region" description="Helical" evidence="3">
    <location>
        <begin position="299"/>
        <end position="316"/>
    </location>
</feature>
<evidence type="ECO:0000313" key="6">
    <source>
        <dbReference type="Proteomes" id="UP000038010"/>
    </source>
</evidence>
<dbReference type="PANTHER" id="PTHR11360">
    <property type="entry name" value="MONOCARBOXYLATE TRANSPORTER"/>
    <property type="match status" value="1"/>
</dbReference>
<dbReference type="EMBL" id="LFJN01000017">
    <property type="protein sequence ID" value="KPI38771.1"/>
    <property type="molecule type" value="Genomic_DNA"/>
</dbReference>
<keyword evidence="6" id="KW-1185">Reference proteome</keyword>
<feature type="transmembrane region" description="Helical" evidence="3">
    <location>
        <begin position="389"/>
        <end position="411"/>
    </location>
</feature>
<reference evidence="5 6" key="1">
    <citation type="submission" date="2015-06" db="EMBL/GenBank/DDBJ databases">
        <title>Draft genome of the ant-associated black yeast Phialophora attae CBS 131958.</title>
        <authorList>
            <person name="Moreno L.F."/>
            <person name="Stielow B.J."/>
            <person name="de Hoog S."/>
            <person name="Vicente V.A."/>
            <person name="Weiss V.A."/>
            <person name="de Vries M."/>
            <person name="Cruz L.M."/>
            <person name="Souza E.M."/>
        </authorList>
    </citation>
    <scope>NUCLEOTIDE SEQUENCE [LARGE SCALE GENOMIC DNA]</scope>
    <source>
        <strain evidence="5 6">CBS 131958</strain>
    </source>
</reference>
<feature type="transmembrane region" description="Helical" evidence="3">
    <location>
        <begin position="221"/>
        <end position="241"/>
    </location>
</feature>
<dbReference type="PROSITE" id="PS50850">
    <property type="entry name" value="MFS"/>
    <property type="match status" value="1"/>
</dbReference>
<feature type="transmembrane region" description="Helical" evidence="3">
    <location>
        <begin position="328"/>
        <end position="347"/>
    </location>
</feature>
<dbReference type="PANTHER" id="PTHR11360:SF305">
    <property type="entry name" value="MAJOR FACILITATOR SUPERFAMILY (MFS) PROFILE DOMAIN-CONTAINING PROTEIN"/>
    <property type="match status" value="1"/>
</dbReference>
<dbReference type="OrthoDB" id="6499973at2759"/>
<name>A0A0N0NL14_9EURO</name>
<dbReference type="Gene3D" id="1.20.1250.20">
    <property type="entry name" value="MFS general substrate transporter like domains"/>
    <property type="match status" value="2"/>
</dbReference>
<dbReference type="InterPro" id="IPR011701">
    <property type="entry name" value="MFS"/>
</dbReference>
<dbReference type="RefSeq" id="XP_017998734.1">
    <property type="nucleotide sequence ID" value="XM_018145978.1"/>
</dbReference>
<feature type="transmembrane region" description="Helical" evidence="3">
    <location>
        <begin position="253"/>
        <end position="279"/>
    </location>
</feature>
<dbReference type="SUPFAM" id="SSF103473">
    <property type="entry name" value="MFS general substrate transporter"/>
    <property type="match status" value="1"/>
</dbReference>
<comment type="caution">
    <text evidence="5">The sequence shown here is derived from an EMBL/GenBank/DDBJ whole genome shotgun (WGS) entry which is preliminary data.</text>
</comment>
<keyword evidence="3" id="KW-1133">Transmembrane helix</keyword>
<dbReference type="GeneID" id="28737858"/>
<evidence type="ECO:0000256" key="1">
    <source>
        <dbReference type="ARBA" id="ARBA00004141"/>
    </source>
</evidence>
<sequence>MSTTTQTIELQTNAKAYRAGDPRTATMESTDHINRPSSADDEVHSHLQPNYTTAIPDGGYGWTVIASCSIMTFWYNGLSGSWGVIQTALLSTSLTNTPTATITFVGSLYLCLSVALGIFGVRLISYLGARWTSTLGVALLGVGEVGASFSTGSIGGLFSTCSLVVGAGCCLIYTISNSVPPQYFSRRLGLANGLVKGGGGIGATVLSIGLQALIDRVGTSWMFRVLGLATLLTGLPAAWLVKERQPFSKRKLIDLSLFGSVPFSALFVSSALGTFALFIPPFFLPLFAQSAGRSAQTGAALVAGFNACTTIGRTLAGPLCDRAGPTNTFLLTMSLNALSMLAIWPVAGGNLGVLILFAILNGVANGAFFVVLPTAVAKVAGPGREAVAMSVNTTGWMVGYLLGTPIAGILLQASGGADGENTDVQMYRPAIFYAGGVALLSAASVLVARLSLAKDLKMKV</sequence>
<proteinExistence type="inferred from homology"/>
<feature type="transmembrane region" description="Helical" evidence="3">
    <location>
        <begin position="99"/>
        <end position="119"/>
    </location>
</feature>